<evidence type="ECO:0000256" key="1">
    <source>
        <dbReference type="SAM" id="MobiDB-lite"/>
    </source>
</evidence>
<proteinExistence type="predicted"/>
<dbReference type="AlphaFoldDB" id="A0A1C7N8J0"/>
<feature type="compositionally biased region" description="Polar residues" evidence="1">
    <location>
        <begin position="105"/>
        <end position="117"/>
    </location>
</feature>
<name>A0A1C7N8J0_9FUNG</name>
<organism evidence="3 4">
    <name type="scientific">Choanephora cucurbitarum</name>
    <dbReference type="NCBI Taxonomy" id="101091"/>
    <lineage>
        <taxon>Eukaryota</taxon>
        <taxon>Fungi</taxon>
        <taxon>Fungi incertae sedis</taxon>
        <taxon>Mucoromycota</taxon>
        <taxon>Mucoromycotina</taxon>
        <taxon>Mucoromycetes</taxon>
        <taxon>Mucorales</taxon>
        <taxon>Mucorineae</taxon>
        <taxon>Choanephoraceae</taxon>
        <taxon>Choanephoroideae</taxon>
        <taxon>Choanephora</taxon>
    </lineage>
</organism>
<feature type="signal peptide" evidence="2">
    <location>
        <begin position="1"/>
        <end position="18"/>
    </location>
</feature>
<evidence type="ECO:0000256" key="2">
    <source>
        <dbReference type="SAM" id="SignalP"/>
    </source>
</evidence>
<keyword evidence="4" id="KW-1185">Reference proteome</keyword>
<dbReference type="Proteomes" id="UP000093000">
    <property type="component" value="Unassembled WGS sequence"/>
</dbReference>
<keyword evidence="2" id="KW-0732">Signal</keyword>
<feature type="chain" id="PRO_5008889542" evidence="2">
    <location>
        <begin position="19"/>
        <end position="129"/>
    </location>
</feature>
<dbReference type="InParanoid" id="A0A1C7N8J0"/>
<dbReference type="EMBL" id="LUGH01000401">
    <property type="protein sequence ID" value="OBZ85391.1"/>
    <property type="molecule type" value="Genomic_DNA"/>
</dbReference>
<feature type="region of interest" description="Disordered" evidence="1">
    <location>
        <begin position="105"/>
        <end position="129"/>
    </location>
</feature>
<protein>
    <submittedName>
        <fullName evidence="3">Uncharacterized protein</fullName>
    </submittedName>
</protein>
<gene>
    <name evidence="3" type="ORF">A0J61_06556</name>
</gene>
<sequence length="129" mass="13665">MVKSVLIASLLFGLSVSALPTKRDDAVKAETLCSPTAAEEACSFLRNHPSKDYLFLLPTECESLAPPEAKLERASVVIIIGEDFKPEVQLKNVCEAANIAERLLGSTSADKTETPSAASEADVKASKAS</sequence>
<evidence type="ECO:0000313" key="3">
    <source>
        <dbReference type="EMBL" id="OBZ85391.1"/>
    </source>
</evidence>
<reference evidence="3 4" key="1">
    <citation type="submission" date="2016-03" db="EMBL/GenBank/DDBJ databases">
        <title>Choanephora cucurbitarum.</title>
        <authorList>
            <person name="Min B."/>
            <person name="Park H."/>
            <person name="Park J.-H."/>
            <person name="Shin H.-D."/>
            <person name="Choi I.-G."/>
        </authorList>
    </citation>
    <scope>NUCLEOTIDE SEQUENCE [LARGE SCALE GENOMIC DNA]</scope>
    <source>
        <strain evidence="3 4">KUS-F28377</strain>
    </source>
</reference>
<evidence type="ECO:0000313" key="4">
    <source>
        <dbReference type="Proteomes" id="UP000093000"/>
    </source>
</evidence>
<comment type="caution">
    <text evidence="3">The sequence shown here is derived from an EMBL/GenBank/DDBJ whole genome shotgun (WGS) entry which is preliminary data.</text>
</comment>
<accession>A0A1C7N8J0</accession>